<sequence length="40" mass="4770">MRTSKLKKVDTQASLTWVLTQISDHKITRVDELRPWRYPA</sequence>
<dbReference type="AlphaFoldDB" id="A0A547Q0F7"/>
<dbReference type="RefSeq" id="WP_142834775.1">
    <property type="nucleotide sequence ID" value="NZ_VFSV01000015.1"/>
</dbReference>
<dbReference type="InterPro" id="IPR039552">
    <property type="entry name" value="IS66_C"/>
</dbReference>
<evidence type="ECO:0000259" key="1">
    <source>
        <dbReference type="Pfam" id="PF13817"/>
    </source>
</evidence>
<protein>
    <submittedName>
        <fullName evidence="2">Transposase domain-containing protein</fullName>
    </submittedName>
</protein>
<evidence type="ECO:0000313" key="2">
    <source>
        <dbReference type="EMBL" id="TRD19867.1"/>
    </source>
</evidence>
<dbReference type="EMBL" id="VFSV01000015">
    <property type="protein sequence ID" value="TRD19867.1"/>
    <property type="molecule type" value="Genomic_DNA"/>
</dbReference>
<keyword evidence="3" id="KW-1185">Reference proteome</keyword>
<dbReference type="Pfam" id="PF13817">
    <property type="entry name" value="DDE_Tnp_IS66_C"/>
    <property type="match status" value="1"/>
</dbReference>
<comment type="caution">
    <text evidence="2">The sequence shown here is derived from an EMBL/GenBank/DDBJ whole genome shotgun (WGS) entry which is preliminary data.</text>
</comment>
<proteinExistence type="predicted"/>
<evidence type="ECO:0000313" key="3">
    <source>
        <dbReference type="Proteomes" id="UP000318590"/>
    </source>
</evidence>
<reference evidence="2 3" key="1">
    <citation type="submission" date="2019-06" db="EMBL/GenBank/DDBJ databases">
        <title>Paenimaribius caenipelagi gen. nov., sp. nov., isolated from a tidal flat.</title>
        <authorList>
            <person name="Yoon J.-H."/>
        </authorList>
    </citation>
    <scope>NUCLEOTIDE SEQUENCE [LARGE SCALE GENOMIC DNA]</scope>
    <source>
        <strain evidence="2 3">JBTF-M29</strain>
    </source>
</reference>
<dbReference type="Proteomes" id="UP000318590">
    <property type="component" value="Unassembled WGS sequence"/>
</dbReference>
<name>A0A547Q0F7_9RHOB</name>
<gene>
    <name evidence="2" type="ORF">FEV53_10495</name>
</gene>
<dbReference type="OrthoDB" id="9800877at2"/>
<feature type="domain" description="Transposase IS66 C-terminal" evidence="1">
    <location>
        <begin position="2"/>
        <end position="36"/>
    </location>
</feature>
<organism evidence="2 3">
    <name type="scientific">Palleronia caenipelagi</name>
    <dbReference type="NCBI Taxonomy" id="2489174"/>
    <lineage>
        <taxon>Bacteria</taxon>
        <taxon>Pseudomonadati</taxon>
        <taxon>Pseudomonadota</taxon>
        <taxon>Alphaproteobacteria</taxon>
        <taxon>Rhodobacterales</taxon>
        <taxon>Roseobacteraceae</taxon>
        <taxon>Palleronia</taxon>
    </lineage>
</organism>
<accession>A0A547Q0F7</accession>